<accession>A0ABW7AEU8</accession>
<comment type="caution">
    <text evidence="2">The sequence shown here is derived from an EMBL/GenBank/DDBJ whole genome shotgun (WGS) entry which is preliminary data.</text>
</comment>
<evidence type="ECO:0000256" key="1">
    <source>
        <dbReference type="SAM" id="MobiDB-lite"/>
    </source>
</evidence>
<keyword evidence="3" id="KW-1185">Reference proteome</keyword>
<feature type="region of interest" description="Disordered" evidence="1">
    <location>
        <begin position="1"/>
        <end position="30"/>
    </location>
</feature>
<dbReference type="RefSeq" id="WP_393166163.1">
    <property type="nucleotide sequence ID" value="NZ_JBICRM010000008.1"/>
</dbReference>
<organism evidence="2 3">
    <name type="scientific">Nonomuraea marmarensis</name>
    <dbReference type="NCBI Taxonomy" id="3351344"/>
    <lineage>
        <taxon>Bacteria</taxon>
        <taxon>Bacillati</taxon>
        <taxon>Actinomycetota</taxon>
        <taxon>Actinomycetes</taxon>
        <taxon>Streptosporangiales</taxon>
        <taxon>Streptosporangiaceae</taxon>
        <taxon>Nonomuraea</taxon>
    </lineage>
</organism>
<evidence type="ECO:0000313" key="2">
    <source>
        <dbReference type="EMBL" id="MFG1704797.1"/>
    </source>
</evidence>
<reference evidence="2 3" key="1">
    <citation type="submission" date="2024-10" db="EMBL/GenBank/DDBJ databases">
        <authorList>
            <person name="Topkara A.R."/>
            <person name="Saygin H."/>
        </authorList>
    </citation>
    <scope>NUCLEOTIDE SEQUENCE [LARGE SCALE GENOMIC DNA]</scope>
    <source>
        <strain evidence="2 3">M3C6</strain>
    </source>
</reference>
<name>A0ABW7AEU8_9ACTN</name>
<proteinExistence type="predicted"/>
<dbReference type="Proteomes" id="UP001603978">
    <property type="component" value="Unassembled WGS sequence"/>
</dbReference>
<evidence type="ECO:0000313" key="3">
    <source>
        <dbReference type="Proteomes" id="UP001603978"/>
    </source>
</evidence>
<sequence length="194" mass="20859">MSEQTPALFDLPAPAMPPVTGSPDPGRSGQRWQRAVTAQVVVRDLAVLRDRALADFDSGTFIEIGDADNDEDLPDTREVIASTAEGALDWLLDPTVGLWPLLESGAIRLEVVEHAVDQVADREFQVLWSVQLQLGDLAALRALAVQNAPEAANDINRSVAAAWNHAADPAAPLAGIPAITWTVTDITVDRVTRR</sequence>
<dbReference type="EMBL" id="JBICRM010000008">
    <property type="protein sequence ID" value="MFG1704797.1"/>
    <property type="molecule type" value="Genomic_DNA"/>
</dbReference>
<protein>
    <submittedName>
        <fullName evidence="2">Uncharacterized protein</fullName>
    </submittedName>
</protein>
<gene>
    <name evidence="2" type="ORF">ACFLIM_16550</name>
</gene>